<dbReference type="Proteomes" id="UP000183974">
    <property type="component" value="Unassembled WGS sequence"/>
</dbReference>
<dbReference type="AlphaFoldDB" id="A0A1M6Y9Q2"/>
<dbReference type="SMART" id="SM00895">
    <property type="entry name" value="FCD"/>
    <property type="match status" value="1"/>
</dbReference>
<dbReference type="GO" id="GO:0003677">
    <property type="term" value="F:DNA binding"/>
    <property type="evidence" value="ECO:0007669"/>
    <property type="project" value="UniProtKB-KW"/>
</dbReference>
<keyword evidence="3" id="KW-0804">Transcription</keyword>
<dbReference type="EMBL" id="FRBR01000001">
    <property type="protein sequence ID" value="SHL14994.1"/>
    <property type="molecule type" value="Genomic_DNA"/>
</dbReference>
<dbReference type="SUPFAM" id="SSF48008">
    <property type="entry name" value="GntR ligand-binding domain-like"/>
    <property type="match status" value="1"/>
</dbReference>
<evidence type="ECO:0000256" key="1">
    <source>
        <dbReference type="ARBA" id="ARBA00023015"/>
    </source>
</evidence>
<dbReference type="RefSeq" id="WP_084728849.1">
    <property type="nucleotide sequence ID" value="NZ_BMLR01000001.1"/>
</dbReference>
<gene>
    <name evidence="5" type="ORF">SAMN05444398_101766</name>
</gene>
<dbReference type="SUPFAM" id="SSF46785">
    <property type="entry name" value="Winged helix' DNA-binding domain"/>
    <property type="match status" value="1"/>
</dbReference>
<dbReference type="PANTHER" id="PTHR43537">
    <property type="entry name" value="TRANSCRIPTIONAL REGULATOR, GNTR FAMILY"/>
    <property type="match status" value="1"/>
</dbReference>
<dbReference type="GO" id="GO:0003700">
    <property type="term" value="F:DNA-binding transcription factor activity"/>
    <property type="evidence" value="ECO:0007669"/>
    <property type="project" value="InterPro"/>
</dbReference>
<dbReference type="SMART" id="SM00345">
    <property type="entry name" value="HTH_GNTR"/>
    <property type="match status" value="1"/>
</dbReference>
<name>A0A1M6Y9Q2_9RHOB</name>
<dbReference type="InterPro" id="IPR000524">
    <property type="entry name" value="Tscrpt_reg_HTH_GntR"/>
</dbReference>
<dbReference type="PANTHER" id="PTHR43537:SF24">
    <property type="entry name" value="GLUCONATE OPERON TRANSCRIPTIONAL REPRESSOR"/>
    <property type="match status" value="1"/>
</dbReference>
<dbReference type="InterPro" id="IPR036388">
    <property type="entry name" value="WH-like_DNA-bd_sf"/>
</dbReference>
<keyword evidence="6" id="KW-1185">Reference proteome</keyword>
<dbReference type="PRINTS" id="PR00035">
    <property type="entry name" value="HTHGNTR"/>
</dbReference>
<dbReference type="CDD" id="cd07377">
    <property type="entry name" value="WHTH_GntR"/>
    <property type="match status" value="1"/>
</dbReference>
<sequence>MMDDIPQQNLLLKRDDVTLSGRLLSSMRDAILDGVLEPGQHLSERALCDMFGVSRSLVREAIKALAAEDLITHVPHKGPMVTRLDRKSAQDLYRVRGAVEGLACAEFTANATPEEFYELEAITARMAELVAEGAPEQALVAAKNDFYRCLFAGAQNQPLEKILNQLNNRVVLLRRRSLSQEGRLPKMLSEIQDIVAAIMRRDAKAARRLAEVHVASAARAADQSFLDMNTNT</sequence>
<accession>A0A1M6Y9Q2</accession>
<dbReference type="InterPro" id="IPR011711">
    <property type="entry name" value="GntR_C"/>
</dbReference>
<dbReference type="InterPro" id="IPR036390">
    <property type="entry name" value="WH_DNA-bd_sf"/>
</dbReference>
<dbReference type="Pfam" id="PF07729">
    <property type="entry name" value="FCD"/>
    <property type="match status" value="1"/>
</dbReference>
<dbReference type="Gene3D" id="1.10.10.10">
    <property type="entry name" value="Winged helix-like DNA-binding domain superfamily/Winged helix DNA-binding domain"/>
    <property type="match status" value="1"/>
</dbReference>
<evidence type="ECO:0000313" key="6">
    <source>
        <dbReference type="Proteomes" id="UP000183974"/>
    </source>
</evidence>
<dbReference type="OrthoDB" id="8155773at2"/>
<evidence type="ECO:0000256" key="3">
    <source>
        <dbReference type="ARBA" id="ARBA00023163"/>
    </source>
</evidence>
<feature type="domain" description="HTH gntR-type" evidence="4">
    <location>
        <begin position="17"/>
        <end position="84"/>
    </location>
</feature>
<dbReference type="PROSITE" id="PS50949">
    <property type="entry name" value="HTH_GNTR"/>
    <property type="match status" value="1"/>
</dbReference>
<evidence type="ECO:0000259" key="4">
    <source>
        <dbReference type="PROSITE" id="PS50949"/>
    </source>
</evidence>
<reference evidence="5 6" key="1">
    <citation type="submission" date="2016-11" db="EMBL/GenBank/DDBJ databases">
        <authorList>
            <person name="Jaros S."/>
            <person name="Januszkiewicz K."/>
            <person name="Wedrychowicz H."/>
        </authorList>
    </citation>
    <scope>NUCLEOTIDE SEQUENCE [LARGE SCALE GENOMIC DNA]</scope>
    <source>
        <strain evidence="5 6">DSM 29589</strain>
    </source>
</reference>
<organism evidence="5 6">
    <name type="scientific">Roseovarius pacificus</name>
    <dbReference type="NCBI Taxonomy" id="337701"/>
    <lineage>
        <taxon>Bacteria</taxon>
        <taxon>Pseudomonadati</taxon>
        <taxon>Pseudomonadota</taxon>
        <taxon>Alphaproteobacteria</taxon>
        <taxon>Rhodobacterales</taxon>
        <taxon>Roseobacteraceae</taxon>
        <taxon>Roseovarius</taxon>
    </lineage>
</organism>
<proteinExistence type="predicted"/>
<protein>
    <submittedName>
        <fullName evidence="5">Transcriptional regulator, GntR family</fullName>
    </submittedName>
</protein>
<keyword evidence="2" id="KW-0238">DNA-binding</keyword>
<dbReference type="Gene3D" id="1.20.120.530">
    <property type="entry name" value="GntR ligand-binding domain-like"/>
    <property type="match status" value="1"/>
</dbReference>
<dbReference type="STRING" id="337701.SAMN05444398_101766"/>
<evidence type="ECO:0000313" key="5">
    <source>
        <dbReference type="EMBL" id="SHL14994.1"/>
    </source>
</evidence>
<keyword evidence="1" id="KW-0805">Transcription regulation</keyword>
<evidence type="ECO:0000256" key="2">
    <source>
        <dbReference type="ARBA" id="ARBA00023125"/>
    </source>
</evidence>
<dbReference type="Pfam" id="PF00392">
    <property type="entry name" value="GntR"/>
    <property type="match status" value="1"/>
</dbReference>
<dbReference type="InterPro" id="IPR008920">
    <property type="entry name" value="TF_FadR/GntR_C"/>
</dbReference>